<proteinExistence type="predicted"/>
<accession>A0A0G2Z7D6</accession>
<gene>
    <name evidence="1" type="ORF">IX53_06380</name>
</gene>
<dbReference type="EMBL" id="CP011232">
    <property type="protein sequence ID" value="AKI97505.1"/>
    <property type="molecule type" value="Genomic_DNA"/>
</dbReference>
<dbReference type="Proteomes" id="UP000035159">
    <property type="component" value="Chromosome"/>
</dbReference>
<name>A0A0G2Z7D6_9BACT</name>
<evidence type="ECO:0000313" key="1">
    <source>
        <dbReference type="EMBL" id="AKI97505.1"/>
    </source>
</evidence>
<reference evidence="1 2" key="1">
    <citation type="submission" date="2015-04" db="EMBL/GenBank/DDBJ databases">
        <title>Complete Genome Sequence of Kosmotoga pacifica SLHLJ1.</title>
        <authorList>
            <person name="Jiang L.J."/>
            <person name="Shao Z.Z."/>
            <person name="Jebbar M."/>
        </authorList>
    </citation>
    <scope>NUCLEOTIDE SEQUENCE [LARGE SCALE GENOMIC DNA]</scope>
    <source>
        <strain evidence="1 2">SLHLJ1</strain>
    </source>
</reference>
<protein>
    <submittedName>
        <fullName evidence="1">Uncharacterized protein</fullName>
    </submittedName>
</protein>
<dbReference type="RefSeq" id="WP_047754640.1">
    <property type="nucleotide sequence ID" value="NZ_CAJUHA010000003.1"/>
</dbReference>
<evidence type="ECO:0000313" key="2">
    <source>
        <dbReference type="Proteomes" id="UP000035159"/>
    </source>
</evidence>
<dbReference type="PATRIC" id="fig|1330330.3.peg.1292"/>
<keyword evidence="2" id="KW-1185">Reference proteome</keyword>
<dbReference type="OrthoDB" id="9821570at2"/>
<dbReference type="STRING" id="1330330.IX53_06380"/>
<organism evidence="1 2">
    <name type="scientific">Kosmotoga pacifica</name>
    <dbReference type="NCBI Taxonomy" id="1330330"/>
    <lineage>
        <taxon>Bacteria</taxon>
        <taxon>Thermotogati</taxon>
        <taxon>Thermotogota</taxon>
        <taxon>Thermotogae</taxon>
        <taxon>Kosmotogales</taxon>
        <taxon>Kosmotogaceae</taxon>
        <taxon>Kosmotoga</taxon>
    </lineage>
</organism>
<dbReference type="AlphaFoldDB" id="A0A0G2Z7D6"/>
<sequence length="200" mass="22796">MKRVILVLAVFLIAALTFGYEYCAVPSATPTEPGTWVSFNPGPATGQTDLLFTILPQIAIRIPPAFDYGELCIENPEDFNGQKFYIDIKKNCPITIDAVMTFWMFKDGQWNLVTSLDPYFVLLLVGRTSHIWTGNAWTVGSFYPMTEGLPFWYGVNCYDTFWFKLSFTYDYVVCRDWCLTFIAAEYKATIVFTITGELDP</sequence>
<dbReference type="KEGG" id="kpf:IX53_06380"/>